<dbReference type="Proteomes" id="UP000242770">
    <property type="component" value="Unassembled WGS sequence"/>
</dbReference>
<evidence type="ECO:0000313" key="2">
    <source>
        <dbReference type="Proteomes" id="UP000242770"/>
    </source>
</evidence>
<gene>
    <name evidence="1" type="primary">SSCI26920.1</name>
</gene>
<dbReference type="EMBL" id="CCFA01001449">
    <property type="protein sequence ID" value="CDR99687.1"/>
    <property type="molecule type" value="Genomic_DNA"/>
</dbReference>
<evidence type="ECO:0000313" key="1">
    <source>
        <dbReference type="EMBL" id="CDR99687.1"/>
    </source>
</evidence>
<reference evidence="2" key="1">
    <citation type="submission" date="2014-06" db="EMBL/GenBank/DDBJ databases">
        <authorList>
            <person name="Berkman P.J."/>
        </authorList>
    </citation>
    <scope>NUCLEOTIDE SEQUENCE [LARGE SCALE GENOMIC DNA]</scope>
</reference>
<accession>A0A0F7RYJ8</accession>
<proteinExistence type="predicted"/>
<name>A0A0F7RYJ8_9BASI</name>
<protein>
    <submittedName>
        <fullName evidence="1">Uncharacterized protein</fullName>
    </submittedName>
</protein>
<keyword evidence="2" id="KW-1185">Reference proteome</keyword>
<organism evidence="1 2">
    <name type="scientific">Sporisorium scitamineum</name>
    <dbReference type="NCBI Taxonomy" id="49012"/>
    <lineage>
        <taxon>Eukaryota</taxon>
        <taxon>Fungi</taxon>
        <taxon>Dikarya</taxon>
        <taxon>Basidiomycota</taxon>
        <taxon>Ustilaginomycotina</taxon>
        <taxon>Ustilaginomycetes</taxon>
        <taxon>Ustilaginales</taxon>
        <taxon>Ustilaginaceae</taxon>
        <taxon>Sporisorium</taxon>
    </lineage>
</organism>
<dbReference type="AlphaFoldDB" id="A0A0F7RYJ8"/>
<sequence>MRQYQSECSFSGTAFLDEQRLTVATIDLDIVAALRGRPRSRRRHCHGCHSLRTQELRNVVRILPYREA</sequence>